<dbReference type="InterPro" id="IPR045266">
    <property type="entry name" value="DOH_DOMON"/>
</dbReference>
<name>A0A6A5C6E5_NAEFO</name>
<dbReference type="GeneID" id="68119872"/>
<reference evidence="4 5" key="1">
    <citation type="journal article" date="2019" name="Sci. Rep.">
        <title>Nanopore sequencing improves the draft genome of the human pathogenic amoeba Naegleria fowleri.</title>
        <authorList>
            <person name="Liechti N."/>
            <person name="Schurch N."/>
            <person name="Bruggmann R."/>
            <person name="Wittwer M."/>
        </authorList>
    </citation>
    <scope>NUCLEOTIDE SEQUENCE [LARGE SCALE GENOMIC DNA]</scope>
    <source>
        <strain evidence="4 5">ATCC 30894</strain>
    </source>
</reference>
<protein>
    <recommendedName>
        <fullName evidence="3">DOMON domain-containing protein</fullName>
    </recommendedName>
</protein>
<dbReference type="InterPro" id="IPR000945">
    <property type="entry name" value="DBH-like"/>
</dbReference>
<dbReference type="SMART" id="SM00664">
    <property type="entry name" value="DoH"/>
    <property type="match status" value="1"/>
</dbReference>
<keyword evidence="2" id="KW-0812">Transmembrane</keyword>
<dbReference type="GO" id="GO:0042420">
    <property type="term" value="P:dopamine catabolic process"/>
    <property type="evidence" value="ECO:0007669"/>
    <property type="project" value="TreeGrafter"/>
</dbReference>
<dbReference type="Pfam" id="PF03351">
    <property type="entry name" value="DOMON"/>
    <property type="match status" value="1"/>
</dbReference>
<dbReference type="VEuPathDB" id="AmoebaDB:NfTy_037760"/>
<dbReference type="GO" id="GO:0042421">
    <property type="term" value="P:norepinephrine biosynthetic process"/>
    <property type="evidence" value="ECO:0007669"/>
    <property type="project" value="TreeGrafter"/>
</dbReference>
<dbReference type="PANTHER" id="PTHR10157">
    <property type="entry name" value="DOPAMINE BETA HYDROXYLASE RELATED"/>
    <property type="match status" value="1"/>
</dbReference>
<dbReference type="RefSeq" id="XP_044565582.1">
    <property type="nucleotide sequence ID" value="XM_044703200.1"/>
</dbReference>
<comment type="caution">
    <text evidence="4">The sequence shown here is derived from an EMBL/GenBank/DDBJ whole genome shotgun (WGS) entry which is preliminary data.</text>
</comment>
<evidence type="ECO:0000313" key="4">
    <source>
        <dbReference type="EMBL" id="KAF0980869.1"/>
    </source>
</evidence>
<accession>A0A6A5C6E5</accession>
<evidence type="ECO:0000256" key="1">
    <source>
        <dbReference type="SAM" id="MobiDB-lite"/>
    </source>
</evidence>
<dbReference type="GO" id="GO:0006589">
    <property type="term" value="P:octopamine biosynthetic process"/>
    <property type="evidence" value="ECO:0007669"/>
    <property type="project" value="TreeGrafter"/>
</dbReference>
<keyword evidence="2" id="KW-0472">Membrane</keyword>
<feature type="compositionally biased region" description="Low complexity" evidence="1">
    <location>
        <begin position="326"/>
        <end position="341"/>
    </location>
</feature>
<sequence>MANYHPFNHKNNDHHSAITIPTLTSTPRSSSRCWMALEILATLLLFLILSFSTLCHGQQQSFSSSTSALPLSRAYQYNQSLREDGSFDILWSIDESTQDLYMAMSVRTLGWVGFGFHSFRDPYSPTPVQVQGMSRVDMVIGWKDGISGVAHVYDTFAVSNSRPLQDVQLGGKADVHLVASYEGNGRTIIEFKRKLNTGDVYDVAIQRNMSLIALYAYSQYDPANNDYNALPIHSVDSFAVIPNFWPHHPQLSQNQTNSTQLSGNTTFTFGSVSMTNGTVSSNGTDMSHETNRTSSSTISSYNNINNNTNNNHNGTVPQTNPPAKPSLSGGKTMASSSSSTNLSPLFSKIVSKIPPPPHGKSQAAENKHMNCARGLTFLNVKFCIVYALVVLIVKFAFEK</sequence>
<feature type="transmembrane region" description="Helical" evidence="2">
    <location>
        <begin position="377"/>
        <end position="397"/>
    </location>
</feature>
<dbReference type="VEuPathDB" id="AmoebaDB:FDP41_012657"/>
<organism evidence="4 5">
    <name type="scientific">Naegleria fowleri</name>
    <name type="common">Brain eating amoeba</name>
    <dbReference type="NCBI Taxonomy" id="5763"/>
    <lineage>
        <taxon>Eukaryota</taxon>
        <taxon>Discoba</taxon>
        <taxon>Heterolobosea</taxon>
        <taxon>Tetramitia</taxon>
        <taxon>Eutetramitia</taxon>
        <taxon>Vahlkampfiidae</taxon>
        <taxon>Naegleria</taxon>
    </lineage>
</organism>
<evidence type="ECO:0000313" key="5">
    <source>
        <dbReference type="Proteomes" id="UP000444721"/>
    </source>
</evidence>
<keyword evidence="2" id="KW-1133">Transmembrane helix</keyword>
<dbReference type="InterPro" id="IPR005018">
    <property type="entry name" value="DOMON_domain"/>
</dbReference>
<gene>
    <name evidence="4" type="ORF">FDP41_012657</name>
</gene>
<evidence type="ECO:0000259" key="3">
    <source>
        <dbReference type="PROSITE" id="PS50836"/>
    </source>
</evidence>
<evidence type="ECO:0000256" key="2">
    <source>
        <dbReference type="SAM" id="Phobius"/>
    </source>
</evidence>
<dbReference type="EMBL" id="VFQX01000016">
    <property type="protein sequence ID" value="KAF0980869.1"/>
    <property type="molecule type" value="Genomic_DNA"/>
</dbReference>
<dbReference type="CDD" id="cd09631">
    <property type="entry name" value="DOMON_DOH"/>
    <property type="match status" value="1"/>
</dbReference>
<dbReference type="OrthoDB" id="10003276at2759"/>
<dbReference type="GO" id="GO:0004500">
    <property type="term" value="F:dopamine beta-monooxygenase activity"/>
    <property type="evidence" value="ECO:0007669"/>
    <property type="project" value="InterPro"/>
</dbReference>
<dbReference type="VEuPathDB" id="AmoebaDB:NF0054950"/>
<dbReference type="PANTHER" id="PTHR10157:SF23">
    <property type="entry name" value="MOXD1 HOMOLOG 1"/>
    <property type="match status" value="1"/>
</dbReference>
<proteinExistence type="predicted"/>
<feature type="region of interest" description="Disordered" evidence="1">
    <location>
        <begin position="278"/>
        <end position="341"/>
    </location>
</feature>
<dbReference type="GO" id="GO:0005615">
    <property type="term" value="C:extracellular space"/>
    <property type="evidence" value="ECO:0007669"/>
    <property type="project" value="TreeGrafter"/>
</dbReference>
<keyword evidence="5" id="KW-1185">Reference proteome</keyword>
<dbReference type="OMA" id="DMSHETN"/>
<dbReference type="GO" id="GO:0030667">
    <property type="term" value="C:secretory granule membrane"/>
    <property type="evidence" value="ECO:0007669"/>
    <property type="project" value="TreeGrafter"/>
</dbReference>
<dbReference type="GO" id="GO:0005507">
    <property type="term" value="F:copper ion binding"/>
    <property type="evidence" value="ECO:0007669"/>
    <property type="project" value="TreeGrafter"/>
</dbReference>
<dbReference type="PROSITE" id="PS50836">
    <property type="entry name" value="DOMON"/>
    <property type="match status" value="1"/>
</dbReference>
<feature type="domain" description="DOMON" evidence="3">
    <location>
        <begin position="85"/>
        <end position="218"/>
    </location>
</feature>
<feature type="compositionally biased region" description="Low complexity" evidence="1">
    <location>
        <begin position="292"/>
        <end position="315"/>
    </location>
</feature>
<dbReference type="Proteomes" id="UP000444721">
    <property type="component" value="Unassembled WGS sequence"/>
</dbReference>
<dbReference type="AlphaFoldDB" id="A0A6A5C6E5"/>
<feature type="transmembrane region" description="Helical" evidence="2">
    <location>
        <begin position="33"/>
        <end position="54"/>
    </location>
</feature>